<dbReference type="Proteomes" id="UP000544872">
    <property type="component" value="Unassembled WGS sequence"/>
</dbReference>
<gene>
    <name evidence="2" type="ORF">FHS48_002697</name>
</gene>
<keyword evidence="1" id="KW-0732">Signal</keyword>
<evidence type="ECO:0000256" key="1">
    <source>
        <dbReference type="SAM" id="SignalP"/>
    </source>
</evidence>
<keyword evidence="3" id="KW-1185">Reference proteome</keyword>
<accession>A0A7X0DMR9</accession>
<reference evidence="2 3" key="1">
    <citation type="submission" date="2020-08" db="EMBL/GenBank/DDBJ databases">
        <title>Genomic Encyclopedia of Type Strains, Phase IV (KMG-IV): sequencing the most valuable type-strain genomes for metagenomic binning, comparative biology and taxonomic classification.</title>
        <authorList>
            <person name="Goeker M."/>
        </authorList>
    </citation>
    <scope>NUCLEOTIDE SEQUENCE [LARGE SCALE GENOMIC DNA]</scope>
    <source>
        <strain evidence="2 3">DSM 11590</strain>
    </source>
</reference>
<dbReference type="RefSeq" id="WP_184264080.1">
    <property type="nucleotide sequence ID" value="NZ_JACIIX010000010.1"/>
</dbReference>
<feature type="signal peptide" evidence="1">
    <location>
        <begin position="1"/>
        <end position="26"/>
    </location>
</feature>
<sequence>MNSTFKKVALASALLASTAMVTPAFAGDLLSTGTKVAAPWNVESTGKLLVSPGQKVRLGFQTTAAAEAGSTLYLHAVYLNAATGASNVIVGQMAASDATADSVADFNPTIQNVTNATHVVFFMAASNGANVAGGANALNAGANVMGLKPTDHNAITTTNVSTVLTGKDITTALATADYQTIVTAMLAVDANYAIPLTSTYKGPAIASIGKTVASGVMSDAKIQFNTGVAKSIAVGTLAPTNLGATDSLGADIRFQLGSATTGSNVENPVVSATTTSTGAVGTRNVVTVRKTGPADFSANYDNADRVANLGAAALVDLAGNVMPDFTDTAITAFAAPALASTGTAKVVLKTAGDVTKLYDNTATGGVRSGDGNNVFTIRLAESVTNLNVAEDVKLPTGLTFGSVTNDSASPELTVTVAANYALRIANTGELYLQGDGTGVVATAFDPANPTGTKVELGIAKKAATPQASVVKTSLGDQEVGTSADLTGVAYVGVAATPTVSTSDADASGTLDGVKVTFGAPVNTTLPSTTGAILFKRLGSPSTAADVVATAATILANSSNKVVQVKANSGDTAITGLVTPTSEAAARTNTGSTSTAGASQVPFDFALTDSQIAYTNVYAASGDRAGSLAQVRDIHANTTTSTITDGASPVVKTAVYSETEGSTPVSGKLVITASEALTAGTLKTSDFIFGGSSLQLLNLNDNVTATVAGAVSTATGGVTNATLTLTNVTSSVANKVLTLGAAPGYTDGATPANVLATDGSKTVTTGTKSFSGPKIAQAIATRSTNAVDGNIDQVLVKFDKAVTLASSGGTTGATVDGMFKVKATITGAGAIEVAIPKANIDLSSAATGYVTLNIPTPGIVGSTKLTALTVEYDTNGTNEDGSTHTSVNRLVSTDATPAEINETAAFGTGDDGASVTYAKNSTKLYTMEVTGSLTTDGSAAAAKGTIVRADLVDMATAPTVKSGSLTVPCSCAAGSTTLAADPANFTAINTELENAAKLGKTSINAYVKVLVQAATGSAVNAELNVGTVPAGDATNKVYPVTINVATGAVTGTAGATGSLVIEKSPALKVLDTVYQVTNTGAFRFAVGSDTAPANAFVLVSSKQPADKFFTGLTSAVPSFANYLPFASNVVASGVIGGNLGTVNLAKIASSSVSETTGWQLVGFQGAIARNSNAVLKATPVDATRLLVSIRPTTGQPVTAWGFDAGAAGAADDEAFLLQNNVTASALQIGSASIDGLKNVDGGLALALKNPSGSFVRDDTAGVYSITSTDTDTTISATEPFSVFYPISGDSTAFNAGAGKWSLLTVEQAVASASLSTWADTNKVAAIIVVGSGNAQKSWFKGSTTNTLTALAKGDRAFVYFSAANTAFKFGR</sequence>
<evidence type="ECO:0000313" key="2">
    <source>
        <dbReference type="EMBL" id="MBB6211260.1"/>
    </source>
</evidence>
<comment type="caution">
    <text evidence="2">The sequence shown here is derived from an EMBL/GenBank/DDBJ whole genome shotgun (WGS) entry which is preliminary data.</text>
</comment>
<name>A0A7X0DMR9_NOVIT</name>
<dbReference type="EMBL" id="JACIIX010000010">
    <property type="protein sequence ID" value="MBB6211260.1"/>
    <property type="molecule type" value="Genomic_DNA"/>
</dbReference>
<protein>
    <submittedName>
        <fullName evidence="2">Uncharacterized protein</fullName>
    </submittedName>
</protein>
<evidence type="ECO:0000313" key="3">
    <source>
        <dbReference type="Proteomes" id="UP000544872"/>
    </source>
</evidence>
<feature type="chain" id="PRO_5031112377" evidence="1">
    <location>
        <begin position="27"/>
        <end position="1370"/>
    </location>
</feature>
<proteinExistence type="predicted"/>
<organism evidence="2 3">
    <name type="scientific">Novispirillum itersonii</name>
    <name type="common">Aquaspirillum itersonii</name>
    <dbReference type="NCBI Taxonomy" id="189"/>
    <lineage>
        <taxon>Bacteria</taxon>
        <taxon>Pseudomonadati</taxon>
        <taxon>Pseudomonadota</taxon>
        <taxon>Alphaproteobacteria</taxon>
        <taxon>Rhodospirillales</taxon>
        <taxon>Novispirillaceae</taxon>
        <taxon>Novispirillum</taxon>
    </lineage>
</organism>